<dbReference type="Pfam" id="PF03715">
    <property type="entry name" value="Noc2"/>
    <property type="match status" value="1"/>
</dbReference>
<feature type="region of interest" description="Disordered" evidence="4">
    <location>
        <begin position="1"/>
        <end position="202"/>
    </location>
</feature>
<evidence type="ECO:0000256" key="4">
    <source>
        <dbReference type="SAM" id="MobiDB-lite"/>
    </source>
</evidence>
<dbReference type="AlphaFoldDB" id="A0A9W7F9S7"/>
<feature type="compositionally biased region" description="Basic and acidic residues" evidence="4">
    <location>
        <begin position="687"/>
        <end position="703"/>
    </location>
</feature>
<feature type="compositionally biased region" description="Basic residues" evidence="4">
    <location>
        <begin position="1"/>
        <end position="12"/>
    </location>
</feature>
<sequence>MAKIKKATRKFQAKGGATAMLKKGTITKKGKLKRRKVEEKSDAPEEAPKVEEKEEGMNTGKELGEMDIDQFLNEDFLSDDEEDYEEEEELRKKMEDSASDNDDDDKVEENDDSASDSDSEDELDEEKFKLQLASMAEKDPDFMKHLEENDPSLLESAFAENDDDEEEDMDEGDDDEEEEDEAGTPAPAKPTTTDENQSAQTELTSDLLSTLSTSAYKSNSLKSLKRLMTAYMSASRMGDVDSNQSPYYIPSEKVYSELLKLVLGKTIKVVYKHLKLTPPESPDTPIPPKSYTKSTSWPKIQPILQSFFRSTSALLKSSKSNDLLLTVLQALKVYVQLCPDEKTGRGVLKSLVGLWASSNDGEDDNVVRLEAFLRIRQLALTQPFPFIEDCLKSTYLAYAKFAKFTNESTLPTITFLGNCIVELYSLDKDSAYQHAFIYIRSLALHLRAAVTKKTKESFKVIYCWQYFNSLRVWSAVVANLSEANELRELVYPLVELILGVGRLMPTVRNLPIRLHLIRLLQQLAANSSQYIPTSTLLLDMLTGTKELAKKMKGSTAPPPRLPLILKLPKDQPLPNQPAQDVIVAEIFTLLGRDQDLYRYSVAYPELSLRVTSRLRKFLKETPNPKWRAYAKGCVESCETYAKFAATERAKLEEAPKDVKSLERLKPFDVDGMGERLAKAVGLEKRLEEIAQPTTKKEAAPKKEEKKRKKEKREDGRIKKQRLIINQDVGVEEEDLEGMEKDRVEEGLDWSDED</sequence>
<dbReference type="OrthoDB" id="10266662at2759"/>
<proteinExistence type="inferred from homology"/>
<dbReference type="InterPro" id="IPR005343">
    <property type="entry name" value="Noc2"/>
</dbReference>
<dbReference type="GO" id="GO:0005654">
    <property type="term" value="C:nucleoplasm"/>
    <property type="evidence" value="ECO:0007669"/>
    <property type="project" value="TreeGrafter"/>
</dbReference>
<dbReference type="GO" id="GO:0030690">
    <property type="term" value="C:Noc1p-Noc2p complex"/>
    <property type="evidence" value="ECO:0007669"/>
    <property type="project" value="TreeGrafter"/>
</dbReference>
<comment type="subcellular location">
    <subcellularLocation>
        <location evidence="1">Nucleus</location>
    </subcellularLocation>
</comment>
<organism evidence="5 6">
    <name type="scientific">Triparma laevis f. longispina</name>
    <dbReference type="NCBI Taxonomy" id="1714387"/>
    <lineage>
        <taxon>Eukaryota</taxon>
        <taxon>Sar</taxon>
        <taxon>Stramenopiles</taxon>
        <taxon>Ochrophyta</taxon>
        <taxon>Bolidophyceae</taxon>
        <taxon>Parmales</taxon>
        <taxon>Triparmaceae</taxon>
        <taxon>Triparma</taxon>
    </lineage>
</organism>
<evidence type="ECO:0000313" key="5">
    <source>
        <dbReference type="EMBL" id="GMI05974.1"/>
    </source>
</evidence>
<dbReference type="SUPFAM" id="SSF48371">
    <property type="entry name" value="ARM repeat"/>
    <property type="match status" value="1"/>
</dbReference>
<evidence type="ECO:0008006" key="7">
    <source>
        <dbReference type="Google" id="ProtNLM"/>
    </source>
</evidence>
<keyword evidence="3" id="KW-0539">Nucleus</keyword>
<feature type="compositionally biased region" description="Acidic residues" evidence="4">
    <location>
        <begin position="76"/>
        <end position="88"/>
    </location>
</feature>
<protein>
    <recommendedName>
        <fullName evidence="7">Nucleolar complex protein 2 homolog</fullName>
    </recommendedName>
</protein>
<feature type="region of interest" description="Disordered" evidence="4">
    <location>
        <begin position="687"/>
        <end position="753"/>
    </location>
</feature>
<evidence type="ECO:0000313" key="6">
    <source>
        <dbReference type="Proteomes" id="UP001165122"/>
    </source>
</evidence>
<feature type="compositionally biased region" description="Basic and acidic residues" evidence="4">
    <location>
        <begin position="36"/>
        <end position="56"/>
    </location>
</feature>
<dbReference type="EMBL" id="BRXW01000093">
    <property type="protein sequence ID" value="GMI05974.1"/>
    <property type="molecule type" value="Genomic_DNA"/>
</dbReference>
<dbReference type="InterPro" id="IPR016024">
    <property type="entry name" value="ARM-type_fold"/>
</dbReference>
<dbReference type="GO" id="GO:0042273">
    <property type="term" value="P:ribosomal large subunit biogenesis"/>
    <property type="evidence" value="ECO:0007669"/>
    <property type="project" value="TreeGrafter"/>
</dbReference>
<feature type="compositionally biased region" description="Acidic residues" evidence="4">
    <location>
        <begin position="160"/>
        <end position="182"/>
    </location>
</feature>
<dbReference type="PANTHER" id="PTHR12687:SF4">
    <property type="entry name" value="NUCLEOLAR COMPLEX PROTEIN 2 HOMOLOG"/>
    <property type="match status" value="1"/>
</dbReference>
<evidence type="ECO:0000256" key="2">
    <source>
        <dbReference type="ARBA" id="ARBA00005907"/>
    </source>
</evidence>
<feature type="compositionally biased region" description="Low complexity" evidence="4">
    <location>
        <begin position="183"/>
        <end position="193"/>
    </location>
</feature>
<feature type="compositionally biased region" description="Basic residues" evidence="4">
    <location>
        <begin position="25"/>
        <end position="35"/>
    </location>
</feature>
<dbReference type="GO" id="GO:0005730">
    <property type="term" value="C:nucleolus"/>
    <property type="evidence" value="ECO:0007669"/>
    <property type="project" value="TreeGrafter"/>
</dbReference>
<name>A0A9W7F9S7_9STRA</name>
<gene>
    <name evidence="5" type="ORF">TrLO_g5644</name>
</gene>
<dbReference type="PANTHER" id="PTHR12687">
    <property type="entry name" value="NUCLEOLAR COMPLEX 2 AND RAD4-RELATED"/>
    <property type="match status" value="1"/>
</dbReference>
<comment type="similarity">
    <text evidence="2">Belongs to the NOC2 family.</text>
</comment>
<feature type="compositionally biased region" description="Acidic residues" evidence="4">
    <location>
        <begin position="97"/>
        <end position="125"/>
    </location>
</feature>
<dbReference type="GO" id="GO:0030691">
    <property type="term" value="C:Noc2p-Noc3p complex"/>
    <property type="evidence" value="ECO:0007669"/>
    <property type="project" value="TreeGrafter"/>
</dbReference>
<comment type="caution">
    <text evidence="5">The sequence shown here is derived from an EMBL/GenBank/DDBJ whole genome shotgun (WGS) entry which is preliminary data.</text>
</comment>
<evidence type="ECO:0000256" key="1">
    <source>
        <dbReference type="ARBA" id="ARBA00004123"/>
    </source>
</evidence>
<accession>A0A9W7F9S7</accession>
<evidence type="ECO:0000256" key="3">
    <source>
        <dbReference type="ARBA" id="ARBA00023242"/>
    </source>
</evidence>
<dbReference type="Proteomes" id="UP001165122">
    <property type="component" value="Unassembled WGS sequence"/>
</dbReference>
<reference evidence="6" key="1">
    <citation type="journal article" date="2023" name="Commun. Biol.">
        <title>Genome analysis of Parmales, the sister group of diatoms, reveals the evolutionary specialization of diatoms from phago-mixotrophs to photoautotrophs.</title>
        <authorList>
            <person name="Ban H."/>
            <person name="Sato S."/>
            <person name="Yoshikawa S."/>
            <person name="Yamada K."/>
            <person name="Nakamura Y."/>
            <person name="Ichinomiya M."/>
            <person name="Sato N."/>
            <person name="Blanc-Mathieu R."/>
            <person name="Endo H."/>
            <person name="Kuwata A."/>
            <person name="Ogata H."/>
        </authorList>
    </citation>
    <scope>NUCLEOTIDE SEQUENCE [LARGE SCALE GENOMIC DNA]</scope>
    <source>
        <strain evidence="6">NIES 3700</strain>
    </source>
</reference>
<feature type="compositionally biased region" description="Basic and acidic residues" evidence="4">
    <location>
        <begin position="136"/>
        <end position="148"/>
    </location>
</feature>
<keyword evidence="6" id="KW-1185">Reference proteome</keyword>